<keyword evidence="1" id="KW-0175">Coiled coil</keyword>
<feature type="coiled-coil region" evidence="1">
    <location>
        <begin position="188"/>
        <end position="240"/>
    </location>
</feature>
<evidence type="ECO:0000313" key="3">
    <source>
        <dbReference type="Proteomes" id="UP001385499"/>
    </source>
</evidence>
<protein>
    <submittedName>
        <fullName evidence="2">Cell surface protein</fullName>
    </submittedName>
</protein>
<keyword evidence="3" id="KW-1185">Reference proteome</keyword>
<evidence type="ECO:0000313" key="2">
    <source>
        <dbReference type="EMBL" id="MEJ8475439.1"/>
    </source>
</evidence>
<evidence type="ECO:0000256" key="1">
    <source>
        <dbReference type="SAM" id="Coils"/>
    </source>
</evidence>
<dbReference type="EMBL" id="JBAKIA010000011">
    <property type="protein sequence ID" value="MEJ8475439.1"/>
    <property type="molecule type" value="Genomic_DNA"/>
</dbReference>
<proteinExistence type="predicted"/>
<gene>
    <name evidence="2" type="ORF">V6575_15190</name>
</gene>
<reference evidence="2 3" key="1">
    <citation type="submission" date="2024-02" db="EMBL/GenBank/DDBJ databases">
        <title>Roseibium algae sp. nov., isolated from marine alga (Grateloupia sp.), showing potential in myo-inositol conversion.</title>
        <authorList>
            <person name="Wang Y."/>
        </authorList>
    </citation>
    <scope>NUCLEOTIDE SEQUENCE [LARGE SCALE GENOMIC DNA]</scope>
    <source>
        <strain evidence="2 3">H3510</strain>
    </source>
</reference>
<accession>A0ABU8TMQ6</accession>
<sequence>MVEVTGHGATEGAQVAPSTSVTPLQYLDRALGKLRDLGITPETETDAPINALLEQISDLSPDKVLIITRTLGQTSHFNEVVRNQVRQMDIGERYEEITGAFSSIRDDAKALVDQLADGKISFMESMSNKWRDMRRGTISDRFDDIRDTYKEVARATKDQIEREQTILDSYRDFRGALKQAEVQALEILNIATSKMDSAKTELEASSAEVAAYSGEDPANKARLELARDEKLRAMQDEEKRYQIAKDLSDNLTIGYNTSEVIMARLMQTTNAKERVYAQSVSFFSTNESVLTALNASFTGLQGLHESTETLNAMKEGINKSLETLADIGDAVQTEALKAGYGPTVAAASVKKLVDSVVNFQVQSREIINEMRDMSTKNSEEIRTAVEDGKRRLAKLAAEGNALTS</sequence>
<dbReference type="RefSeq" id="WP_340275525.1">
    <property type="nucleotide sequence ID" value="NZ_JBAKIA010000011.1"/>
</dbReference>
<dbReference type="Proteomes" id="UP001385499">
    <property type="component" value="Unassembled WGS sequence"/>
</dbReference>
<comment type="caution">
    <text evidence="2">The sequence shown here is derived from an EMBL/GenBank/DDBJ whole genome shotgun (WGS) entry which is preliminary data.</text>
</comment>
<organism evidence="2 3">
    <name type="scientific">Roseibium algae</name>
    <dbReference type="NCBI Taxonomy" id="3123038"/>
    <lineage>
        <taxon>Bacteria</taxon>
        <taxon>Pseudomonadati</taxon>
        <taxon>Pseudomonadota</taxon>
        <taxon>Alphaproteobacteria</taxon>
        <taxon>Hyphomicrobiales</taxon>
        <taxon>Stappiaceae</taxon>
        <taxon>Roseibium</taxon>
    </lineage>
</organism>
<name>A0ABU8TMQ6_9HYPH</name>